<proteinExistence type="predicted"/>
<name>A0ABQ0LBR8_MYCCL</name>
<protein>
    <submittedName>
        <fullName evidence="1">Uncharacterized protein</fullName>
    </submittedName>
</protein>
<sequence length="91" mass="9934">MSTASRQAKRKADDVADLTANVSTFKKSGSRKITFTMSNDTGTASSSTTVLENPTRLSQLPLLSNPEVDVVMEDVSPPDRPSLNRVRPLIW</sequence>
<evidence type="ECO:0000313" key="1">
    <source>
        <dbReference type="EMBL" id="GAT47291.1"/>
    </source>
</evidence>
<reference evidence="1" key="1">
    <citation type="submission" date="2014-09" db="EMBL/GenBank/DDBJ databases">
        <title>Genome sequence of the luminous mushroom Mycena chlorophos for searching fungal bioluminescence genes.</title>
        <authorList>
            <person name="Tanaka Y."/>
            <person name="Kasuga D."/>
            <person name="Oba Y."/>
            <person name="Hase S."/>
            <person name="Sato K."/>
            <person name="Oba Y."/>
            <person name="Sakakibara Y."/>
        </authorList>
    </citation>
    <scope>NUCLEOTIDE SEQUENCE</scope>
</reference>
<gene>
    <name evidence="1" type="ORF">MCHLO_04755</name>
</gene>
<evidence type="ECO:0000313" key="2">
    <source>
        <dbReference type="Proteomes" id="UP000815677"/>
    </source>
</evidence>
<accession>A0ABQ0LBR8</accession>
<keyword evidence="2" id="KW-1185">Reference proteome</keyword>
<dbReference type="Proteomes" id="UP000815677">
    <property type="component" value="Unassembled WGS sequence"/>
</dbReference>
<dbReference type="EMBL" id="DF843333">
    <property type="protein sequence ID" value="GAT47291.1"/>
    <property type="molecule type" value="Genomic_DNA"/>
</dbReference>
<organism evidence="1 2">
    <name type="scientific">Mycena chlorophos</name>
    <name type="common">Agaric fungus</name>
    <name type="synonym">Agaricus chlorophos</name>
    <dbReference type="NCBI Taxonomy" id="658473"/>
    <lineage>
        <taxon>Eukaryota</taxon>
        <taxon>Fungi</taxon>
        <taxon>Dikarya</taxon>
        <taxon>Basidiomycota</taxon>
        <taxon>Agaricomycotina</taxon>
        <taxon>Agaricomycetes</taxon>
        <taxon>Agaricomycetidae</taxon>
        <taxon>Agaricales</taxon>
        <taxon>Marasmiineae</taxon>
        <taxon>Mycenaceae</taxon>
        <taxon>Mycena</taxon>
    </lineage>
</organism>